<feature type="transmembrane region" description="Helical" evidence="7">
    <location>
        <begin position="45"/>
        <end position="62"/>
    </location>
</feature>
<dbReference type="SUPFAM" id="SSF103473">
    <property type="entry name" value="MFS general substrate transporter"/>
    <property type="match status" value="1"/>
</dbReference>
<feature type="transmembrane region" description="Helical" evidence="7">
    <location>
        <begin position="258"/>
        <end position="280"/>
    </location>
</feature>
<feature type="transmembrane region" description="Helical" evidence="7">
    <location>
        <begin position="220"/>
        <end position="238"/>
    </location>
</feature>
<feature type="transmembrane region" description="Helical" evidence="7">
    <location>
        <begin position="21"/>
        <end position="39"/>
    </location>
</feature>
<feature type="transmembrane region" description="Helical" evidence="7">
    <location>
        <begin position="103"/>
        <end position="125"/>
    </location>
</feature>
<reference evidence="9 10" key="1">
    <citation type="submission" date="2023-07" db="EMBL/GenBank/DDBJ databases">
        <title>Genomic Encyclopedia of Type Strains, Phase IV (KMG-IV): sequencing the most valuable type-strain genomes for metagenomic binning, comparative biology and taxonomic classification.</title>
        <authorList>
            <person name="Goeker M."/>
        </authorList>
    </citation>
    <scope>NUCLEOTIDE SEQUENCE [LARGE SCALE GENOMIC DNA]</scope>
    <source>
        <strain evidence="9 10">DSM 25924</strain>
    </source>
</reference>
<evidence type="ECO:0000259" key="8">
    <source>
        <dbReference type="PROSITE" id="PS50850"/>
    </source>
</evidence>
<dbReference type="Proteomes" id="UP001229209">
    <property type="component" value="Unassembled WGS sequence"/>
</dbReference>
<evidence type="ECO:0000256" key="3">
    <source>
        <dbReference type="ARBA" id="ARBA00022475"/>
    </source>
</evidence>
<dbReference type="InterPro" id="IPR020846">
    <property type="entry name" value="MFS_dom"/>
</dbReference>
<gene>
    <name evidence="9" type="ORF">J2S04_002188</name>
</gene>
<dbReference type="CDD" id="cd06173">
    <property type="entry name" value="MFS_MefA_like"/>
    <property type="match status" value="1"/>
</dbReference>
<evidence type="ECO:0000313" key="10">
    <source>
        <dbReference type="Proteomes" id="UP001229209"/>
    </source>
</evidence>
<evidence type="ECO:0000256" key="4">
    <source>
        <dbReference type="ARBA" id="ARBA00022692"/>
    </source>
</evidence>
<keyword evidence="2" id="KW-0813">Transport</keyword>
<feature type="transmembrane region" description="Helical" evidence="7">
    <location>
        <begin position="137"/>
        <end position="157"/>
    </location>
</feature>
<dbReference type="Pfam" id="PF07690">
    <property type="entry name" value="MFS_1"/>
    <property type="match status" value="1"/>
</dbReference>
<feature type="transmembrane region" description="Helical" evidence="7">
    <location>
        <begin position="74"/>
        <end position="97"/>
    </location>
</feature>
<name>A0ABT9LY76_9BACL</name>
<sequence>MKDKNLAHITVYLAARGVSQIGDFILLIAVNIWVLNITHSPTAVSILWIIPALAQLVVSPWAGSITDRLNRRSVMIVTEFIRAALIAGMTISAHVWLLYLLLFFVNGVGSFFSASSAPYVTYLVPNHRRKRVNGIRGALQSGAIVVGPAVTGLIVNLTGGISSAIWIDAITFFVSAVSLFVLPSFKSSLEEAPNTKEKPAYFRVWVLDLRKAMQVLRQRAFFTFVLSLVTLSGVIGAATDSQEVVFAKGVLHLSPSQYSFLVSIAGAGYVFGAIFVAILANKFSLNILIGVGSLFGSVGFVMYAFSHSLGIAAIGYVVLGIFISLSSSGFSTFYQMSLPPEYMGRVANVTTPITQGLIIVLTVTAGFMADAIGVRMMTIGFTICMLLLGITTFIAMLFQHSNPISESHTSA</sequence>
<keyword evidence="5 7" id="KW-1133">Transmembrane helix</keyword>
<dbReference type="PROSITE" id="PS50850">
    <property type="entry name" value="MFS"/>
    <property type="match status" value="1"/>
</dbReference>
<feature type="transmembrane region" description="Helical" evidence="7">
    <location>
        <begin position="287"/>
        <end position="305"/>
    </location>
</feature>
<dbReference type="Gene3D" id="1.20.1250.20">
    <property type="entry name" value="MFS general substrate transporter like domains"/>
    <property type="match status" value="1"/>
</dbReference>
<proteinExistence type="predicted"/>
<keyword evidence="3" id="KW-1003">Cell membrane</keyword>
<dbReference type="InterPro" id="IPR036259">
    <property type="entry name" value="MFS_trans_sf"/>
</dbReference>
<dbReference type="EMBL" id="JAURUO010000012">
    <property type="protein sequence ID" value="MDP9729218.1"/>
    <property type="molecule type" value="Genomic_DNA"/>
</dbReference>
<evidence type="ECO:0000313" key="9">
    <source>
        <dbReference type="EMBL" id="MDP9729218.1"/>
    </source>
</evidence>
<organism evidence="9 10">
    <name type="scientific">Alicyclobacillus tolerans</name>
    <dbReference type="NCBI Taxonomy" id="90970"/>
    <lineage>
        <taxon>Bacteria</taxon>
        <taxon>Bacillati</taxon>
        <taxon>Bacillota</taxon>
        <taxon>Bacilli</taxon>
        <taxon>Bacillales</taxon>
        <taxon>Alicyclobacillaceae</taxon>
        <taxon>Alicyclobacillus</taxon>
    </lineage>
</organism>
<keyword evidence="6 7" id="KW-0472">Membrane</keyword>
<comment type="caution">
    <text evidence="9">The sequence shown here is derived from an EMBL/GenBank/DDBJ whole genome shotgun (WGS) entry which is preliminary data.</text>
</comment>
<dbReference type="PANTHER" id="PTHR43266">
    <property type="entry name" value="MACROLIDE-EFFLUX PROTEIN"/>
    <property type="match status" value="1"/>
</dbReference>
<dbReference type="PANTHER" id="PTHR43266:SF2">
    <property type="entry name" value="MAJOR FACILITATOR SUPERFAMILY (MFS) PROFILE DOMAIN-CONTAINING PROTEIN"/>
    <property type="match status" value="1"/>
</dbReference>
<evidence type="ECO:0000256" key="1">
    <source>
        <dbReference type="ARBA" id="ARBA00004651"/>
    </source>
</evidence>
<protein>
    <submittedName>
        <fullName evidence="9">MFS family permease</fullName>
    </submittedName>
</protein>
<evidence type="ECO:0000256" key="6">
    <source>
        <dbReference type="ARBA" id="ARBA00023136"/>
    </source>
</evidence>
<feature type="transmembrane region" description="Helical" evidence="7">
    <location>
        <begin position="374"/>
        <end position="398"/>
    </location>
</feature>
<evidence type="ECO:0000256" key="5">
    <source>
        <dbReference type="ARBA" id="ARBA00022989"/>
    </source>
</evidence>
<comment type="subcellular location">
    <subcellularLocation>
        <location evidence="1">Cell membrane</location>
        <topology evidence="1">Multi-pass membrane protein</topology>
    </subcellularLocation>
</comment>
<keyword evidence="10" id="KW-1185">Reference proteome</keyword>
<evidence type="ECO:0000256" key="7">
    <source>
        <dbReference type="SAM" id="Phobius"/>
    </source>
</evidence>
<feature type="transmembrane region" description="Helical" evidence="7">
    <location>
        <begin position="311"/>
        <end position="334"/>
    </location>
</feature>
<keyword evidence="4 7" id="KW-0812">Transmembrane</keyword>
<dbReference type="InterPro" id="IPR011701">
    <property type="entry name" value="MFS"/>
</dbReference>
<feature type="transmembrane region" description="Helical" evidence="7">
    <location>
        <begin position="163"/>
        <end position="182"/>
    </location>
</feature>
<dbReference type="RefSeq" id="WP_306954956.1">
    <property type="nucleotide sequence ID" value="NZ_JAURUO010000012.1"/>
</dbReference>
<accession>A0ABT9LY76</accession>
<evidence type="ECO:0000256" key="2">
    <source>
        <dbReference type="ARBA" id="ARBA00022448"/>
    </source>
</evidence>
<feature type="domain" description="Major facilitator superfamily (MFS) profile" evidence="8">
    <location>
        <begin position="1"/>
        <end position="403"/>
    </location>
</feature>
<feature type="transmembrane region" description="Helical" evidence="7">
    <location>
        <begin position="346"/>
        <end position="368"/>
    </location>
</feature>